<comment type="caution">
    <text evidence="4">The sequence shown here is derived from an EMBL/GenBank/DDBJ whole genome shotgun (WGS) entry which is preliminary data.</text>
</comment>
<feature type="domain" description="DUF11" evidence="3">
    <location>
        <begin position="278"/>
        <end position="382"/>
    </location>
</feature>
<keyword evidence="1" id="KW-0472">Membrane</keyword>
<dbReference type="Proteomes" id="UP000740557">
    <property type="component" value="Unassembled WGS sequence"/>
</dbReference>
<keyword evidence="1" id="KW-0812">Transmembrane</keyword>
<evidence type="ECO:0000256" key="2">
    <source>
        <dbReference type="SAM" id="SignalP"/>
    </source>
</evidence>
<organism evidence="4 5">
    <name type="scientific">candidate division WWE3 bacterium</name>
    <dbReference type="NCBI Taxonomy" id="2053526"/>
    <lineage>
        <taxon>Bacteria</taxon>
        <taxon>Katanobacteria</taxon>
    </lineage>
</organism>
<reference evidence="4" key="1">
    <citation type="submission" date="2020-04" db="EMBL/GenBank/DDBJ databases">
        <authorList>
            <person name="Zhang T."/>
        </authorList>
    </citation>
    <scope>NUCLEOTIDE SEQUENCE</scope>
    <source>
        <strain evidence="4">HKST-UBA79</strain>
    </source>
</reference>
<dbReference type="PANTHER" id="PTHR34819">
    <property type="entry name" value="LARGE CYSTEINE-RICH PERIPLASMIC PROTEIN OMCB"/>
    <property type="match status" value="1"/>
</dbReference>
<dbReference type="NCBIfam" id="TIGR01451">
    <property type="entry name" value="B_ant_repeat"/>
    <property type="match status" value="2"/>
</dbReference>
<dbReference type="PANTHER" id="PTHR34819:SF3">
    <property type="entry name" value="CELL SURFACE PROTEIN"/>
    <property type="match status" value="1"/>
</dbReference>
<evidence type="ECO:0000259" key="3">
    <source>
        <dbReference type="Pfam" id="PF01345"/>
    </source>
</evidence>
<feature type="transmembrane region" description="Helical" evidence="1">
    <location>
        <begin position="538"/>
        <end position="557"/>
    </location>
</feature>
<feature type="signal peptide" evidence="2">
    <location>
        <begin position="1"/>
        <end position="25"/>
    </location>
</feature>
<keyword evidence="2" id="KW-0732">Signal</keyword>
<feature type="domain" description="DUF11" evidence="3">
    <location>
        <begin position="428"/>
        <end position="505"/>
    </location>
</feature>
<dbReference type="InterPro" id="IPR051172">
    <property type="entry name" value="Chlamydia_OmcB"/>
</dbReference>
<dbReference type="Pfam" id="PF01345">
    <property type="entry name" value="DUF11"/>
    <property type="match status" value="2"/>
</dbReference>
<accession>A0A955J1P1</accession>
<dbReference type="InterPro" id="IPR047589">
    <property type="entry name" value="DUF11_rpt"/>
</dbReference>
<proteinExistence type="predicted"/>
<protein>
    <submittedName>
        <fullName evidence="4">DUF11 domain-containing protein</fullName>
    </submittedName>
</protein>
<evidence type="ECO:0000313" key="5">
    <source>
        <dbReference type="Proteomes" id="UP000740557"/>
    </source>
</evidence>
<dbReference type="EMBL" id="JAGQNX010000059">
    <property type="protein sequence ID" value="MCA9308284.1"/>
    <property type="molecule type" value="Genomic_DNA"/>
</dbReference>
<sequence>MKLRNFGLLVAALMFTALSSVVVYALSVSSANDLGFRTFKTLSNEKPTQYGFVEICGTVDNNKKDISFVPPLYQVGDLRTHNWVPGWFDLSKTLCANSDAPISQQGLCHPFPNYNGDINYSLDKTKPYCTAGSLEKVHAYVCDSSVTNGHIWDGCGGNASYTYLTDNGGSLSLGDLDSIKQNGTGKGLECGSTVQLDIFNASCTASMIAEHYLLAESNPEGAYNPDNFPKDSQGVPTFCLAKDAFVWYSGSCATTEPFPTISASITKTIDTQASSGDDITYKKRDTIVFDIKVKNTGSSSLTNVKVEDIIPKYTQISLDKSRDLGSIWTCPTGLSSGDLCFLHVGSLIPNEEKIFKMVVSVDHYTSSKALDSSNQACVVADQKFSENVCATANFSLSSNKENTLNVYVDKHVKLTTSSTWQDKIFDVAKNQTFEFRISVKNNSESTVENLKIVDTLPDSLERLSGSGLTETIDVLAPGKVKEFIFIARVKGSEYTNNIDTCSQNKVAVYKNDENIADADSSVCYRTVAVSTLPTTGPIANMLMGIMGIISVFLGFALKAKYYLLG</sequence>
<evidence type="ECO:0000256" key="1">
    <source>
        <dbReference type="SAM" id="Phobius"/>
    </source>
</evidence>
<dbReference type="InterPro" id="IPR001434">
    <property type="entry name" value="OmcB-like_DUF11"/>
</dbReference>
<gene>
    <name evidence="4" type="ORF">KC980_02115</name>
</gene>
<name>A0A955J1P1_UNCKA</name>
<keyword evidence="1" id="KW-1133">Transmembrane helix</keyword>
<evidence type="ECO:0000313" key="4">
    <source>
        <dbReference type="EMBL" id="MCA9308284.1"/>
    </source>
</evidence>
<reference evidence="4" key="2">
    <citation type="journal article" date="2021" name="Microbiome">
        <title>Successional dynamics and alternative stable states in a saline activated sludge microbial community over 9 years.</title>
        <authorList>
            <person name="Wang Y."/>
            <person name="Ye J."/>
            <person name="Ju F."/>
            <person name="Liu L."/>
            <person name="Boyd J.A."/>
            <person name="Deng Y."/>
            <person name="Parks D.H."/>
            <person name="Jiang X."/>
            <person name="Yin X."/>
            <person name="Woodcroft B.J."/>
            <person name="Tyson G.W."/>
            <person name="Hugenholtz P."/>
            <person name="Polz M.F."/>
            <person name="Zhang T."/>
        </authorList>
    </citation>
    <scope>NUCLEOTIDE SEQUENCE</scope>
    <source>
        <strain evidence="4">HKST-UBA79</strain>
    </source>
</reference>
<dbReference type="AlphaFoldDB" id="A0A955J1P1"/>
<feature type="chain" id="PRO_5037223350" evidence="2">
    <location>
        <begin position="26"/>
        <end position="565"/>
    </location>
</feature>